<evidence type="ECO:0000259" key="6">
    <source>
        <dbReference type="PROSITE" id="PS51379"/>
    </source>
</evidence>
<dbReference type="GO" id="GO:0016491">
    <property type="term" value="F:oxidoreductase activity"/>
    <property type="evidence" value="ECO:0007669"/>
    <property type="project" value="UniProtKB-KW"/>
</dbReference>
<proteinExistence type="inferred from homology"/>
<feature type="domain" description="4Fe-4S ferredoxin-type" evidence="6">
    <location>
        <begin position="33"/>
        <end position="65"/>
    </location>
</feature>
<dbReference type="InterPro" id="IPR000415">
    <property type="entry name" value="Nitroreductase-like"/>
</dbReference>
<dbReference type="InterPro" id="IPR029479">
    <property type="entry name" value="Nitroreductase"/>
</dbReference>
<feature type="domain" description="4Fe-4S ferredoxin-type" evidence="6">
    <location>
        <begin position="2"/>
        <end position="31"/>
    </location>
</feature>
<keyword evidence="2" id="KW-0479">Metal-binding</keyword>
<sequence length="274" mass="30531">MPELIVTDAACTRCGACVSVCPLRIVELPEENLPPRFTEEGAGRCIICGHCEAVCPTAALVVDDPRLDPAVYPPPMAPLAPEELDAYLRMRRSIRHFRPEPVPRETIEGLLDVVRYAPTGSNGQRVRWLIIHDTAEVRRLTGLVVDWLRSQQEGDTPLSRHFNIAAMIRSWRKGNDPICRNAPHLAIAYTDRRHPTVAVDAVIAATHLDILAPAHGVGTCWAGFFQMAAEAWEPLQRALALPEGHHAGYTLLLGYPAVSYRRPPRRNRLAVDWR</sequence>
<dbReference type="EMBL" id="JXBL01000001">
    <property type="protein sequence ID" value="KIE41228.1"/>
    <property type="molecule type" value="Genomic_DNA"/>
</dbReference>
<dbReference type="CDD" id="cd02143">
    <property type="entry name" value="nitroreductase_FeS-like"/>
    <property type="match status" value="1"/>
</dbReference>
<dbReference type="PROSITE" id="PS00198">
    <property type="entry name" value="4FE4S_FER_1"/>
    <property type="match status" value="1"/>
</dbReference>
<dbReference type="AlphaFoldDB" id="A0A0C1TPF1"/>
<dbReference type="GO" id="GO:0051536">
    <property type="term" value="F:iron-sulfur cluster binding"/>
    <property type="evidence" value="ECO:0007669"/>
    <property type="project" value="UniProtKB-KW"/>
</dbReference>
<gene>
    <name evidence="7" type="ORF">SE37_00550</name>
</gene>
<dbReference type="PANTHER" id="PTHR43673:SF10">
    <property type="entry name" value="NADH DEHYDROGENASE_NAD(P)H NITROREDUCTASE XCC3605-RELATED"/>
    <property type="match status" value="1"/>
</dbReference>
<dbReference type="Gene3D" id="3.40.109.10">
    <property type="entry name" value="NADH Oxidase"/>
    <property type="match status" value="1"/>
</dbReference>
<comment type="similarity">
    <text evidence="1">Belongs to the nitroreductase family.</text>
</comment>
<evidence type="ECO:0000313" key="8">
    <source>
        <dbReference type="Proteomes" id="UP000031433"/>
    </source>
</evidence>
<keyword evidence="5" id="KW-0411">Iron-sulfur</keyword>
<dbReference type="PROSITE" id="PS51379">
    <property type="entry name" value="4FE4S_FER_2"/>
    <property type="match status" value="2"/>
</dbReference>
<dbReference type="InterPro" id="IPR017896">
    <property type="entry name" value="4Fe4S_Fe-S-bd"/>
</dbReference>
<evidence type="ECO:0000256" key="5">
    <source>
        <dbReference type="ARBA" id="ARBA00023014"/>
    </source>
</evidence>
<dbReference type="RefSeq" id="WP_039642789.1">
    <property type="nucleotide sequence ID" value="NZ_JXBL01000001.1"/>
</dbReference>
<dbReference type="Proteomes" id="UP000031433">
    <property type="component" value="Unassembled WGS sequence"/>
</dbReference>
<keyword evidence="4" id="KW-0408">Iron</keyword>
<protein>
    <submittedName>
        <fullName evidence="7">Nitroreductase</fullName>
    </submittedName>
</protein>
<dbReference type="InterPro" id="IPR017900">
    <property type="entry name" value="4Fe4S_Fe_S_CS"/>
</dbReference>
<keyword evidence="8" id="KW-1185">Reference proteome</keyword>
<evidence type="ECO:0000256" key="1">
    <source>
        <dbReference type="ARBA" id="ARBA00007118"/>
    </source>
</evidence>
<dbReference type="PANTHER" id="PTHR43673">
    <property type="entry name" value="NAD(P)H NITROREDUCTASE YDGI-RELATED"/>
    <property type="match status" value="1"/>
</dbReference>
<dbReference type="SUPFAM" id="SSF54862">
    <property type="entry name" value="4Fe-4S ferredoxins"/>
    <property type="match status" value="1"/>
</dbReference>
<evidence type="ECO:0000313" key="7">
    <source>
        <dbReference type="EMBL" id="KIE41228.1"/>
    </source>
</evidence>
<dbReference type="Gene3D" id="3.30.70.20">
    <property type="match status" value="1"/>
</dbReference>
<evidence type="ECO:0000256" key="3">
    <source>
        <dbReference type="ARBA" id="ARBA00023002"/>
    </source>
</evidence>
<keyword evidence="3" id="KW-0560">Oxidoreductase</keyword>
<evidence type="ECO:0000256" key="2">
    <source>
        <dbReference type="ARBA" id="ARBA00022723"/>
    </source>
</evidence>
<name>A0A0C1TPF1_9BACT</name>
<organism evidence="7 8">
    <name type="scientific">Geobacter soli</name>
    <dbReference type="NCBI Taxonomy" id="1510391"/>
    <lineage>
        <taxon>Bacteria</taxon>
        <taxon>Pseudomonadati</taxon>
        <taxon>Thermodesulfobacteriota</taxon>
        <taxon>Desulfuromonadia</taxon>
        <taxon>Geobacterales</taxon>
        <taxon>Geobacteraceae</taxon>
        <taxon>Geobacter</taxon>
    </lineage>
</organism>
<reference evidence="7 8" key="1">
    <citation type="submission" date="2015-01" db="EMBL/GenBank/DDBJ databases">
        <title>Genome sequence of the anaerobic bacterium Geobacter soli GSS01, a dissimilatory Fe(III) reducer from soil.</title>
        <authorList>
            <person name="Yang G."/>
            <person name="Zhou S."/>
        </authorList>
    </citation>
    <scope>NUCLEOTIDE SEQUENCE [LARGE SCALE GENOMIC DNA]</scope>
    <source>
        <strain evidence="7 8">GSS01</strain>
    </source>
</reference>
<dbReference type="GO" id="GO:0046872">
    <property type="term" value="F:metal ion binding"/>
    <property type="evidence" value="ECO:0007669"/>
    <property type="project" value="UniProtKB-KW"/>
</dbReference>
<dbReference type="SUPFAM" id="SSF55469">
    <property type="entry name" value="FMN-dependent nitroreductase-like"/>
    <property type="match status" value="1"/>
</dbReference>
<dbReference type="Pfam" id="PF13187">
    <property type="entry name" value="Fer4_9"/>
    <property type="match status" value="1"/>
</dbReference>
<dbReference type="Pfam" id="PF00881">
    <property type="entry name" value="Nitroreductase"/>
    <property type="match status" value="1"/>
</dbReference>
<comment type="caution">
    <text evidence="7">The sequence shown here is derived from an EMBL/GenBank/DDBJ whole genome shotgun (WGS) entry which is preliminary data.</text>
</comment>
<evidence type="ECO:0000256" key="4">
    <source>
        <dbReference type="ARBA" id="ARBA00023004"/>
    </source>
</evidence>
<accession>A0A0C1TPF1</accession>